<feature type="compositionally biased region" description="Polar residues" evidence="1">
    <location>
        <begin position="106"/>
        <end position="128"/>
    </location>
</feature>
<accession>A0A1I8FAP6</accession>
<evidence type="ECO:0000313" key="3">
    <source>
        <dbReference type="WBParaSite" id="maker-unitig_27341-snap-gene-0.2-mRNA-1"/>
    </source>
</evidence>
<dbReference type="AlphaFoldDB" id="A0A1I8FAP6"/>
<dbReference type="Proteomes" id="UP000095280">
    <property type="component" value="Unplaced"/>
</dbReference>
<proteinExistence type="predicted"/>
<sequence length="128" mass="13125">MTSAARTQLAPREHWSTDALPSLPAGRTVSRVACAAPSSAAADGRSAQTEAARGGGGELPATSGLPSKQQPDVGGRVSGGGGLSGSLRRLLSGRGLRGHKRRLRPQDQTAKSSNPVSDRSGWNSEEIL</sequence>
<feature type="compositionally biased region" description="Low complexity" evidence="1">
    <location>
        <begin position="85"/>
        <end position="94"/>
    </location>
</feature>
<protein>
    <submittedName>
        <fullName evidence="3">Uncharacterized protein</fullName>
    </submittedName>
</protein>
<name>A0A1I8FAP6_9PLAT</name>
<reference evidence="3" key="1">
    <citation type="submission" date="2016-11" db="UniProtKB">
        <authorList>
            <consortium name="WormBaseParasite"/>
        </authorList>
    </citation>
    <scope>IDENTIFICATION</scope>
</reference>
<feature type="compositionally biased region" description="Low complexity" evidence="1">
    <location>
        <begin position="30"/>
        <end position="47"/>
    </location>
</feature>
<dbReference type="WBParaSite" id="maker-unitig_27341-snap-gene-0.2-mRNA-1">
    <property type="protein sequence ID" value="maker-unitig_27341-snap-gene-0.2-mRNA-1"/>
    <property type="gene ID" value="maker-unitig_27341-snap-gene-0.2"/>
</dbReference>
<evidence type="ECO:0000313" key="2">
    <source>
        <dbReference type="Proteomes" id="UP000095280"/>
    </source>
</evidence>
<keyword evidence="2" id="KW-1185">Reference proteome</keyword>
<evidence type="ECO:0000256" key="1">
    <source>
        <dbReference type="SAM" id="MobiDB-lite"/>
    </source>
</evidence>
<feature type="region of interest" description="Disordered" evidence="1">
    <location>
        <begin position="1"/>
        <end position="128"/>
    </location>
</feature>
<organism evidence="2 3">
    <name type="scientific">Macrostomum lignano</name>
    <dbReference type="NCBI Taxonomy" id="282301"/>
    <lineage>
        <taxon>Eukaryota</taxon>
        <taxon>Metazoa</taxon>
        <taxon>Spiralia</taxon>
        <taxon>Lophotrochozoa</taxon>
        <taxon>Platyhelminthes</taxon>
        <taxon>Rhabditophora</taxon>
        <taxon>Macrostomorpha</taxon>
        <taxon>Macrostomida</taxon>
        <taxon>Macrostomidae</taxon>
        <taxon>Macrostomum</taxon>
    </lineage>
</organism>